<dbReference type="FunFam" id="3.80.10.10:FF:000041">
    <property type="entry name" value="LRR receptor-like serine/threonine-protein kinase ERECTA"/>
    <property type="match status" value="1"/>
</dbReference>
<evidence type="ECO:0000313" key="11">
    <source>
        <dbReference type="EMBL" id="KAG1355061.1"/>
    </source>
</evidence>
<dbReference type="Pfam" id="PF13855">
    <property type="entry name" value="LRR_8"/>
    <property type="match status" value="1"/>
</dbReference>
<feature type="transmembrane region" description="Helical" evidence="10">
    <location>
        <begin position="162"/>
        <end position="179"/>
    </location>
</feature>
<dbReference type="SUPFAM" id="SSF52058">
    <property type="entry name" value="L domain-like"/>
    <property type="match status" value="1"/>
</dbReference>
<reference evidence="11" key="2">
    <citation type="submission" date="2019-07" db="EMBL/GenBank/DDBJ databases">
        <authorList>
            <person name="Yang Y."/>
            <person name="Bocs S."/>
            <person name="Baudouin L."/>
        </authorList>
    </citation>
    <scope>NUCLEOTIDE SEQUENCE</scope>
    <source>
        <tissue evidence="11">Spear leaf of Hainan Tall coconut</tissue>
    </source>
</reference>
<name>A0A8K0IFT5_COCNU</name>
<dbReference type="PANTHER" id="PTHR48063">
    <property type="entry name" value="LRR RECEPTOR-LIKE KINASE"/>
    <property type="match status" value="1"/>
</dbReference>
<dbReference type="Proteomes" id="UP000797356">
    <property type="component" value="Chromosome 7"/>
</dbReference>
<keyword evidence="7 10" id="KW-0472">Membrane</keyword>
<sequence>MSDNQISGHLPDWLGDFRKLQTLDLSNNSISGPIPASLGRLAELVGLYLGGNFLEGVVSEEQFANFTKLKNLDLSQNQFILNLTSDWIPPFQLQGLLIGRIPSGNQFQTFTDSSIYAGNPDLCGFPLIQKCKDDGTNQDPNAIEEDEQNDNAINEEGFEMKWLNMSTGIGFAIGFWIVFGPLLFNKKWREAYFQLIDQAYDMVYVFLAMFFARFPLTQKCKDDGTNQDPNAVEEDEQNDNTIYEE</sequence>
<keyword evidence="5" id="KW-0677">Repeat</keyword>
<evidence type="ECO:0000256" key="7">
    <source>
        <dbReference type="ARBA" id="ARBA00023136"/>
    </source>
</evidence>
<feature type="transmembrane region" description="Helical" evidence="10">
    <location>
        <begin position="191"/>
        <end position="212"/>
    </location>
</feature>
<evidence type="ECO:0000256" key="9">
    <source>
        <dbReference type="SAM" id="MobiDB-lite"/>
    </source>
</evidence>
<dbReference type="AlphaFoldDB" id="A0A8K0IFT5"/>
<feature type="compositionally biased region" description="Acidic residues" evidence="9">
    <location>
        <begin position="231"/>
        <end position="245"/>
    </location>
</feature>
<keyword evidence="2" id="KW-0433">Leucine-rich repeat</keyword>
<dbReference type="OrthoDB" id="773329at2759"/>
<evidence type="ECO:0000256" key="8">
    <source>
        <dbReference type="ARBA" id="ARBA00023180"/>
    </source>
</evidence>
<gene>
    <name evidence="11" type="ORF">COCNU_07G011730</name>
</gene>
<evidence type="ECO:0000313" key="12">
    <source>
        <dbReference type="Proteomes" id="UP000797356"/>
    </source>
</evidence>
<keyword evidence="11" id="KW-0675">Receptor</keyword>
<keyword evidence="12" id="KW-1185">Reference proteome</keyword>
<evidence type="ECO:0000256" key="5">
    <source>
        <dbReference type="ARBA" id="ARBA00022737"/>
    </source>
</evidence>
<evidence type="ECO:0000256" key="4">
    <source>
        <dbReference type="ARBA" id="ARBA00022729"/>
    </source>
</evidence>
<dbReference type="Gene3D" id="3.80.10.10">
    <property type="entry name" value="Ribonuclease Inhibitor"/>
    <property type="match status" value="1"/>
</dbReference>
<evidence type="ECO:0000256" key="6">
    <source>
        <dbReference type="ARBA" id="ARBA00022989"/>
    </source>
</evidence>
<dbReference type="InterPro" id="IPR046956">
    <property type="entry name" value="RLP23-like"/>
</dbReference>
<comment type="subcellular location">
    <subcellularLocation>
        <location evidence="1">Membrane</location>
        <topology evidence="1">Single-pass type I membrane protein</topology>
    </subcellularLocation>
</comment>
<dbReference type="PANTHER" id="PTHR48063:SF112">
    <property type="entry name" value="RECEPTOR LIKE PROTEIN 30-LIKE"/>
    <property type="match status" value="1"/>
</dbReference>
<protein>
    <submittedName>
        <fullName evidence="11">Putative Receptor-like protein EIX1</fullName>
    </submittedName>
</protein>
<dbReference type="EMBL" id="CM017878">
    <property type="protein sequence ID" value="KAG1355061.1"/>
    <property type="molecule type" value="Genomic_DNA"/>
</dbReference>
<evidence type="ECO:0000256" key="2">
    <source>
        <dbReference type="ARBA" id="ARBA00022614"/>
    </source>
</evidence>
<dbReference type="InterPro" id="IPR001611">
    <property type="entry name" value="Leu-rich_rpt"/>
</dbReference>
<evidence type="ECO:0000256" key="10">
    <source>
        <dbReference type="SAM" id="Phobius"/>
    </source>
</evidence>
<evidence type="ECO:0000256" key="1">
    <source>
        <dbReference type="ARBA" id="ARBA00004479"/>
    </source>
</evidence>
<dbReference type="InterPro" id="IPR032675">
    <property type="entry name" value="LRR_dom_sf"/>
</dbReference>
<keyword evidence="8" id="KW-0325">Glycoprotein</keyword>
<organism evidence="11 12">
    <name type="scientific">Cocos nucifera</name>
    <name type="common">Coconut palm</name>
    <dbReference type="NCBI Taxonomy" id="13894"/>
    <lineage>
        <taxon>Eukaryota</taxon>
        <taxon>Viridiplantae</taxon>
        <taxon>Streptophyta</taxon>
        <taxon>Embryophyta</taxon>
        <taxon>Tracheophyta</taxon>
        <taxon>Spermatophyta</taxon>
        <taxon>Magnoliopsida</taxon>
        <taxon>Liliopsida</taxon>
        <taxon>Arecaceae</taxon>
        <taxon>Arecoideae</taxon>
        <taxon>Cocoseae</taxon>
        <taxon>Attaleinae</taxon>
        <taxon>Cocos</taxon>
    </lineage>
</organism>
<keyword evidence="3 10" id="KW-0812">Transmembrane</keyword>
<feature type="region of interest" description="Disordered" evidence="9">
    <location>
        <begin position="222"/>
        <end position="245"/>
    </location>
</feature>
<comment type="caution">
    <text evidence="11">The sequence shown here is derived from an EMBL/GenBank/DDBJ whole genome shotgun (WGS) entry which is preliminary data.</text>
</comment>
<dbReference type="GO" id="GO:0016020">
    <property type="term" value="C:membrane"/>
    <property type="evidence" value="ECO:0007669"/>
    <property type="project" value="UniProtKB-SubCell"/>
</dbReference>
<proteinExistence type="predicted"/>
<accession>A0A8K0IFT5</accession>
<keyword evidence="6 10" id="KW-1133">Transmembrane helix</keyword>
<reference evidence="11" key="1">
    <citation type="journal article" date="2017" name="Gigascience">
        <title>The genome draft of coconut (Cocos nucifera).</title>
        <authorList>
            <person name="Xiao Y."/>
            <person name="Xu P."/>
            <person name="Fan H."/>
            <person name="Baudouin L."/>
            <person name="Xia W."/>
            <person name="Bocs S."/>
            <person name="Xu J."/>
            <person name="Li Q."/>
            <person name="Guo A."/>
            <person name="Zhou L."/>
            <person name="Li J."/>
            <person name="Wu Y."/>
            <person name="Ma Z."/>
            <person name="Armero A."/>
            <person name="Issali A.E."/>
            <person name="Liu N."/>
            <person name="Peng M."/>
            <person name="Yang Y."/>
        </authorList>
    </citation>
    <scope>NUCLEOTIDE SEQUENCE</scope>
    <source>
        <tissue evidence="11">Spear leaf of Hainan Tall coconut</tissue>
    </source>
</reference>
<keyword evidence="4" id="KW-0732">Signal</keyword>
<evidence type="ECO:0000256" key="3">
    <source>
        <dbReference type="ARBA" id="ARBA00022692"/>
    </source>
</evidence>